<feature type="transmembrane region" description="Helical" evidence="1">
    <location>
        <begin position="64"/>
        <end position="84"/>
    </location>
</feature>
<evidence type="ECO:0000313" key="3">
    <source>
        <dbReference type="EMBL" id="AEW06752.1"/>
    </source>
</evidence>
<evidence type="ECO:0000259" key="2">
    <source>
        <dbReference type="Pfam" id="PF09990"/>
    </source>
</evidence>
<reference evidence="3 4" key="2">
    <citation type="journal article" date="2012" name="Stand. Genomic Sci.">
        <title>Complete genome sequence of the moderately thermophilic mineral-sulfide-oxidizing firmicute Sulfobacillus acidophilus type strain (NAL(T)).</title>
        <authorList>
            <person name="Anderson I."/>
            <person name="Chertkov O."/>
            <person name="Chen A."/>
            <person name="Saunders E."/>
            <person name="Lapidus A."/>
            <person name="Nolan M."/>
            <person name="Lucas S."/>
            <person name="Hammon N."/>
            <person name="Deshpande S."/>
            <person name="Cheng J.F."/>
            <person name="Han C."/>
            <person name="Tapia R."/>
            <person name="Goodwin L.A."/>
            <person name="Pitluck S."/>
            <person name="Liolios K."/>
            <person name="Pagani I."/>
            <person name="Ivanova N."/>
            <person name="Mikhailova N."/>
            <person name="Pati A."/>
            <person name="Palaniappan K."/>
            <person name="Land M."/>
            <person name="Pan C."/>
            <person name="Rohde M."/>
            <person name="Pukall R."/>
            <person name="Goker M."/>
            <person name="Detter J.C."/>
            <person name="Woyke T."/>
            <person name="Bristow J."/>
            <person name="Eisen J.A."/>
            <person name="Markowitz V."/>
            <person name="Hugenholtz P."/>
            <person name="Kyrpides N.C."/>
            <person name="Klenk H.P."/>
            <person name="Mavromatis K."/>
        </authorList>
    </citation>
    <scope>NUCLEOTIDE SEQUENCE [LARGE SCALE GENOMIC DNA]</scope>
    <source>
        <strain evidence="4">ATCC 700253 / DSM 10332 / NAL</strain>
    </source>
</reference>
<dbReference type="KEGG" id="sap:Sulac_3306"/>
<dbReference type="Pfam" id="PF09990">
    <property type="entry name" value="DUF2231"/>
    <property type="match status" value="1"/>
</dbReference>
<feature type="transmembrane region" description="Helical" evidence="1">
    <location>
        <begin position="30"/>
        <end position="52"/>
    </location>
</feature>
<accession>G8TT52</accession>
<gene>
    <name evidence="3" type="ordered locus">Sulac_3306</name>
</gene>
<name>G8TT52_SULAD</name>
<dbReference type="InterPro" id="IPR019251">
    <property type="entry name" value="DUF2231_TM"/>
</dbReference>
<reference evidence="4" key="1">
    <citation type="submission" date="2011-12" db="EMBL/GenBank/DDBJ databases">
        <title>The complete genome of chromosome of Sulfobacillus acidophilus DSM 10332.</title>
        <authorList>
            <person name="Lucas S."/>
            <person name="Han J."/>
            <person name="Lapidus A."/>
            <person name="Bruce D."/>
            <person name="Goodwin L."/>
            <person name="Pitluck S."/>
            <person name="Peters L."/>
            <person name="Kyrpides N."/>
            <person name="Mavromatis K."/>
            <person name="Ivanova N."/>
            <person name="Mikhailova N."/>
            <person name="Chertkov O."/>
            <person name="Saunders E."/>
            <person name="Detter J.C."/>
            <person name="Tapia R."/>
            <person name="Han C."/>
            <person name="Land M."/>
            <person name="Hauser L."/>
            <person name="Markowitz V."/>
            <person name="Cheng J.-F."/>
            <person name="Hugenholtz P."/>
            <person name="Woyke T."/>
            <person name="Wu D."/>
            <person name="Pukall R."/>
            <person name="Gehrich-Schroeter G."/>
            <person name="Schneider S."/>
            <person name="Klenk H.-P."/>
            <person name="Eisen J.A."/>
        </authorList>
    </citation>
    <scope>NUCLEOTIDE SEQUENCE [LARGE SCALE GENOMIC DNA]</scope>
    <source>
        <strain evidence="4">ATCC 700253 / DSM 10332 / NAL</strain>
    </source>
</reference>
<feature type="transmembrane region" description="Helical" evidence="1">
    <location>
        <begin position="143"/>
        <end position="169"/>
    </location>
</feature>
<evidence type="ECO:0000256" key="1">
    <source>
        <dbReference type="SAM" id="Phobius"/>
    </source>
</evidence>
<keyword evidence="1" id="KW-0812">Transmembrane</keyword>
<feature type="transmembrane region" description="Helical" evidence="1">
    <location>
        <begin position="104"/>
        <end position="122"/>
    </location>
</feature>
<organism evidence="3 4">
    <name type="scientific">Sulfobacillus acidophilus (strain ATCC 700253 / DSM 10332 / NAL)</name>
    <dbReference type="NCBI Taxonomy" id="679936"/>
    <lineage>
        <taxon>Bacteria</taxon>
        <taxon>Bacillati</taxon>
        <taxon>Bacillota</taxon>
        <taxon>Clostridia</taxon>
        <taxon>Eubacteriales</taxon>
        <taxon>Clostridiales Family XVII. Incertae Sedis</taxon>
        <taxon>Sulfobacillus</taxon>
    </lineage>
</organism>
<dbReference type="Proteomes" id="UP000005439">
    <property type="component" value="Chromosome"/>
</dbReference>
<dbReference type="EMBL" id="CP003179">
    <property type="protein sequence ID" value="AEW06752.1"/>
    <property type="molecule type" value="Genomic_DNA"/>
</dbReference>
<keyword evidence="1" id="KW-1133">Transmembrane helix</keyword>
<keyword evidence="4" id="KW-1185">Reference proteome</keyword>
<keyword evidence="1" id="KW-0472">Membrane</keyword>
<dbReference type="HOGENOM" id="CLU_107155_5_1_9"/>
<proteinExistence type="predicted"/>
<dbReference type="AlphaFoldDB" id="G8TT52"/>
<dbReference type="PATRIC" id="fig|679936.5.peg.3420"/>
<sequence>MGFLFHLWGAILGLWIHIGTRIFPPTIHPMVVHFPIVLLYLSLLTAILSWLWPVPDRFFDRASFWLLVLGLLAGIVAAAMGVVSEHFVHWTATTDALLSAHQRDAVLTGFFGLASLALRLLARYPRASGAGWSFAHTQRGRQTLLSFVLLIGAVALVTLTASIGGTMVYQYGVGVH</sequence>
<dbReference type="STRING" id="679936.Sulac_3306"/>
<protein>
    <recommendedName>
        <fullName evidence="2">DUF2231 domain-containing protein</fullName>
    </recommendedName>
</protein>
<evidence type="ECO:0000313" key="4">
    <source>
        <dbReference type="Proteomes" id="UP000005439"/>
    </source>
</evidence>
<feature type="domain" description="DUF2231" evidence="2">
    <location>
        <begin position="26"/>
        <end position="175"/>
    </location>
</feature>
<feature type="transmembrane region" description="Helical" evidence="1">
    <location>
        <begin position="7"/>
        <end position="24"/>
    </location>
</feature>